<feature type="binding site" evidence="14">
    <location>
        <position position="87"/>
    </location>
    <ligand>
        <name>urate</name>
        <dbReference type="ChEBI" id="CHEBI:17775"/>
    </ligand>
</feature>
<dbReference type="OMA" id="WVTGGRW"/>
<dbReference type="GO" id="GO:0019628">
    <property type="term" value="P:urate catabolic process"/>
    <property type="evidence" value="ECO:0007669"/>
    <property type="project" value="UniProtKB-UniPathway"/>
</dbReference>
<protein>
    <recommendedName>
        <fullName evidence="6 12">Uricase</fullName>
        <ecNumber evidence="5 12">1.7.3.3</ecNumber>
    </recommendedName>
    <alternativeName>
        <fullName evidence="10 12">Urate oxidase</fullName>
    </alternativeName>
</protein>
<comment type="function">
    <text evidence="1 12 15">Catalyzes the oxidation of uric acid to 5-hydroxyisourate, which is further processed to form (S)-allantoin.</text>
</comment>
<dbReference type="AlphaFoldDB" id="A0A336MHH9"/>
<feature type="binding site" evidence="14">
    <location>
        <position position="258"/>
    </location>
    <ligand>
        <name>5-hydroxyisourate</name>
        <dbReference type="ChEBI" id="CHEBI:18072"/>
    </ligand>
</feature>
<evidence type="ECO:0000256" key="11">
    <source>
        <dbReference type="ARBA" id="ARBA00048818"/>
    </source>
</evidence>
<evidence type="ECO:0000256" key="7">
    <source>
        <dbReference type="ARBA" id="ARBA00022631"/>
    </source>
</evidence>
<feature type="binding site" evidence="14">
    <location>
        <position position="193"/>
    </location>
    <ligand>
        <name>5-hydroxyisourate</name>
        <dbReference type="ChEBI" id="CHEBI:18072"/>
    </ligand>
</feature>
<accession>A0A336MHH9</accession>
<reference evidence="17" key="2">
    <citation type="submission" date="2018-07" db="EMBL/GenBank/DDBJ databases">
        <authorList>
            <person name="Quirk P.G."/>
            <person name="Krulwich T.A."/>
        </authorList>
    </citation>
    <scope>NUCLEOTIDE SEQUENCE</scope>
</reference>
<keyword evidence="8 12" id="KW-0560">Oxidoreductase</keyword>
<feature type="binding site" evidence="14">
    <location>
        <position position="285"/>
    </location>
    <ligand>
        <name>O2</name>
        <dbReference type="ChEBI" id="CHEBI:15379"/>
    </ligand>
</feature>
<name>A0A336MHH9_CULSO</name>
<feature type="active site" description="Charge relay system" evidence="13">
    <location>
        <position position="287"/>
    </location>
</feature>
<dbReference type="GO" id="GO:0006145">
    <property type="term" value="P:purine nucleobase catabolic process"/>
    <property type="evidence" value="ECO:0007669"/>
    <property type="project" value="TreeGrafter"/>
</dbReference>
<evidence type="ECO:0000256" key="4">
    <source>
        <dbReference type="ARBA" id="ARBA00009760"/>
    </source>
</evidence>
<feature type="binding site" evidence="14">
    <location>
        <position position="210"/>
    </location>
    <ligand>
        <name>urate</name>
        <dbReference type="ChEBI" id="CHEBI:17775"/>
    </ligand>
</feature>
<comment type="similarity">
    <text evidence="4 12 15">Belongs to the uricase family.</text>
</comment>
<evidence type="ECO:0000256" key="14">
    <source>
        <dbReference type="PIRSR" id="PIRSR000241-2"/>
    </source>
</evidence>
<feature type="binding site" evidence="14">
    <location>
        <position position="259"/>
    </location>
    <ligand>
        <name>urate</name>
        <dbReference type="ChEBI" id="CHEBI:17775"/>
    </ligand>
</feature>
<evidence type="ECO:0000256" key="13">
    <source>
        <dbReference type="PIRSR" id="PIRSR000241-1"/>
    </source>
</evidence>
<comment type="catalytic activity">
    <reaction evidence="11 12 15">
        <text>urate + O2 + H2O = 5-hydroxyisourate + H2O2</text>
        <dbReference type="Rhea" id="RHEA:21368"/>
        <dbReference type="ChEBI" id="CHEBI:15377"/>
        <dbReference type="ChEBI" id="CHEBI:15379"/>
        <dbReference type="ChEBI" id="CHEBI:16240"/>
        <dbReference type="ChEBI" id="CHEBI:17775"/>
        <dbReference type="ChEBI" id="CHEBI:18072"/>
        <dbReference type="EC" id="1.7.3.3"/>
    </reaction>
</comment>
<feature type="binding site" evidence="14">
    <location>
        <position position="258"/>
    </location>
    <ligand>
        <name>urate</name>
        <dbReference type="ChEBI" id="CHEBI:17775"/>
    </ligand>
</feature>
<evidence type="ECO:0000256" key="12">
    <source>
        <dbReference type="PIRNR" id="PIRNR000241"/>
    </source>
</evidence>
<dbReference type="SUPFAM" id="SSF55620">
    <property type="entry name" value="Tetrahydrobiopterin biosynthesis enzymes-like"/>
    <property type="match status" value="2"/>
</dbReference>
<dbReference type="GO" id="GO:0004846">
    <property type="term" value="F:urate oxidase activity"/>
    <property type="evidence" value="ECO:0007669"/>
    <property type="project" value="UniProtKB-EC"/>
</dbReference>
<organism evidence="17">
    <name type="scientific">Culicoides sonorensis</name>
    <name type="common">Biting midge</name>
    <dbReference type="NCBI Taxonomy" id="179676"/>
    <lineage>
        <taxon>Eukaryota</taxon>
        <taxon>Metazoa</taxon>
        <taxon>Ecdysozoa</taxon>
        <taxon>Arthropoda</taxon>
        <taxon>Hexapoda</taxon>
        <taxon>Insecta</taxon>
        <taxon>Pterygota</taxon>
        <taxon>Neoptera</taxon>
        <taxon>Endopterygota</taxon>
        <taxon>Diptera</taxon>
        <taxon>Nematocera</taxon>
        <taxon>Chironomoidea</taxon>
        <taxon>Ceratopogonidae</taxon>
        <taxon>Ceratopogoninae</taxon>
        <taxon>Culicoides</taxon>
        <taxon>Monoculicoides</taxon>
    </lineage>
</organism>
<dbReference type="Gene3D" id="3.10.270.10">
    <property type="entry name" value="Urate Oxidase"/>
    <property type="match status" value="1"/>
</dbReference>
<dbReference type="EMBL" id="UFQT01001288">
    <property type="protein sequence ID" value="SSX29852.1"/>
    <property type="molecule type" value="Genomic_DNA"/>
</dbReference>
<evidence type="ECO:0000256" key="10">
    <source>
        <dbReference type="ARBA" id="ARBA00031317"/>
    </source>
</evidence>
<dbReference type="VEuPathDB" id="VectorBase:CSON001792"/>
<evidence type="ECO:0000256" key="15">
    <source>
        <dbReference type="RuleBase" id="RU004455"/>
    </source>
</evidence>
<dbReference type="PROSITE" id="PS00366">
    <property type="entry name" value="URICASE"/>
    <property type="match status" value="1"/>
</dbReference>
<evidence type="ECO:0000256" key="5">
    <source>
        <dbReference type="ARBA" id="ARBA00012598"/>
    </source>
</evidence>
<feature type="binding site" evidence="14">
    <location>
        <position position="285"/>
    </location>
    <ligand>
        <name>urate</name>
        <dbReference type="ChEBI" id="CHEBI:17775"/>
    </ligand>
</feature>
<feature type="binding site" evidence="14">
    <location>
        <position position="88"/>
    </location>
    <ligand>
        <name>urate</name>
        <dbReference type="ChEBI" id="CHEBI:17775"/>
    </ligand>
</feature>
<evidence type="ECO:0000256" key="9">
    <source>
        <dbReference type="ARBA" id="ARBA00023140"/>
    </source>
</evidence>
<feature type="binding site" evidence="14">
    <location>
        <position position="87"/>
    </location>
    <ligand>
        <name>5-hydroxyisourate</name>
        <dbReference type="ChEBI" id="CHEBI:18072"/>
    </ligand>
</feature>
<feature type="active site" description="Charge relay system" evidence="13">
    <location>
        <position position="87"/>
    </location>
</feature>
<dbReference type="EMBL" id="UFQS01001288">
    <property type="protein sequence ID" value="SSX10130.1"/>
    <property type="molecule type" value="Genomic_DNA"/>
</dbReference>
<proteinExistence type="inferred from homology"/>
<evidence type="ECO:0000313" key="17">
    <source>
        <dbReference type="EMBL" id="SSX29852.1"/>
    </source>
</evidence>
<dbReference type="EC" id="1.7.3.3" evidence="5 12"/>
<feature type="active site" description="Charge relay system" evidence="13">
    <location>
        <position position="37"/>
    </location>
</feature>
<sequence length="332" mass="37768">MFKLKQTSHDPTDTNYVGNSSISQDIQYVISDHNYGKNNVKILEVVRNGPIHSIKELLVCTKLTLNSQKDYTHVFFFEGDNSDIIATDSQKNTVYVLAKKHGIKSAEEFGLLLAKHFLTTYGHVKRAKIWIEESPWERLGYGSGPYAQLHNHAFVYTPTAIKTCEILLNRGADPIIKSGLTGLRVLKTTKSSFVNFVNDEFRSLPDQEDRIFSTIVRSQWEYSVCEGIDFDKISKIIKQIILTCFAGEPINGIESPSVQHTIYLANKEVLDNIPQIGWIEMEMPNKHYFNIDFSKLSKAVENCQNDEIFLPATDPAGNIYCRLDRKHTNSKL</sequence>
<feature type="binding site" evidence="14">
    <location>
        <position position="88"/>
    </location>
    <ligand>
        <name>5-hydroxyisourate</name>
        <dbReference type="ChEBI" id="CHEBI:18072"/>
    </ligand>
</feature>
<feature type="binding site" evidence="14">
    <location>
        <position position="87"/>
    </location>
    <ligand>
        <name>O2</name>
        <dbReference type="ChEBI" id="CHEBI:15379"/>
    </ligand>
</feature>
<comment type="subcellular location">
    <subcellularLocation>
        <location evidence="2 12">Peroxisome</location>
    </subcellularLocation>
</comment>
<feature type="binding site" evidence="14">
    <location>
        <position position="210"/>
    </location>
    <ligand>
        <name>5-hydroxyisourate</name>
        <dbReference type="ChEBI" id="CHEBI:18072"/>
    </ligand>
</feature>
<dbReference type="PANTHER" id="PTHR42874:SF1">
    <property type="entry name" value="URICASE"/>
    <property type="match status" value="1"/>
</dbReference>
<dbReference type="PRINTS" id="PR00093">
    <property type="entry name" value="URICASE"/>
</dbReference>
<evidence type="ECO:0000313" key="16">
    <source>
        <dbReference type="EMBL" id="SSX10130.1"/>
    </source>
</evidence>
<evidence type="ECO:0000256" key="8">
    <source>
        <dbReference type="ARBA" id="ARBA00023002"/>
    </source>
</evidence>
<feature type="binding site" evidence="14">
    <location>
        <position position="259"/>
    </location>
    <ligand>
        <name>5-hydroxyisourate</name>
        <dbReference type="ChEBI" id="CHEBI:18072"/>
    </ligand>
</feature>
<dbReference type="PIRSF" id="PIRSF000241">
    <property type="entry name" value="Urate_oxidase"/>
    <property type="match status" value="1"/>
</dbReference>
<dbReference type="PANTHER" id="PTHR42874">
    <property type="entry name" value="URICASE"/>
    <property type="match status" value="1"/>
</dbReference>
<evidence type="ECO:0000256" key="3">
    <source>
        <dbReference type="ARBA" id="ARBA00004831"/>
    </source>
</evidence>
<evidence type="ECO:0000256" key="6">
    <source>
        <dbReference type="ARBA" id="ARBA00017098"/>
    </source>
</evidence>
<feature type="binding site" evidence="14">
    <location>
        <position position="285"/>
    </location>
    <ligand>
        <name>5-hydroxyisourate</name>
        <dbReference type="ChEBI" id="CHEBI:18072"/>
    </ligand>
</feature>
<dbReference type="InterPro" id="IPR019842">
    <property type="entry name" value="Uricase_CS"/>
</dbReference>
<reference evidence="16" key="1">
    <citation type="submission" date="2018-04" db="EMBL/GenBank/DDBJ databases">
        <authorList>
            <person name="Go L.Y."/>
            <person name="Mitchell J.A."/>
        </authorList>
    </citation>
    <scope>NUCLEOTIDE SEQUENCE</scope>
    <source>
        <tissue evidence="16">Whole organism</tissue>
    </source>
</reference>
<dbReference type="NCBIfam" id="TIGR03383">
    <property type="entry name" value="urate_oxi"/>
    <property type="match status" value="1"/>
</dbReference>
<keyword evidence="7 12" id="KW-0659">Purine metabolism</keyword>
<feature type="binding site" evidence="14">
    <location>
        <position position="193"/>
    </location>
    <ligand>
        <name>urate</name>
        <dbReference type="ChEBI" id="CHEBI:17775"/>
    </ligand>
</feature>
<dbReference type="Pfam" id="PF01014">
    <property type="entry name" value="Uricase"/>
    <property type="match status" value="2"/>
</dbReference>
<dbReference type="UniPathway" id="UPA00394">
    <property type="reaction ID" value="UER00650"/>
</dbReference>
<gene>
    <name evidence="17" type="primary">CSON001792</name>
</gene>
<dbReference type="InterPro" id="IPR002042">
    <property type="entry name" value="Uricase"/>
</dbReference>
<evidence type="ECO:0000256" key="1">
    <source>
        <dbReference type="ARBA" id="ARBA00003860"/>
    </source>
</evidence>
<comment type="pathway">
    <text evidence="3 12">Purine metabolism; urate degradation; (S)-allantoin from urate: step 1/3.</text>
</comment>
<dbReference type="GO" id="GO:0005777">
    <property type="term" value="C:peroxisome"/>
    <property type="evidence" value="ECO:0007669"/>
    <property type="project" value="UniProtKB-SubCell"/>
</dbReference>
<keyword evidence="9 12" id="KW-0576">Peroxisome</keyword>
<evidence type="ECO:0000256" key="2">
    <source>
        <dbReference type="ARBA" id="ARBA00004275"/>
    </source>
</evidence>
<dbReference type="FunFam" id="3.10.270.10:FF:000002">
    <property type="entry name" value="Uricase"/>
    <property type="match status" value="1"/>
</dbReference>